<evidence type="ECO:0000256" key="1">
    <source>
        <dbReference type="ARBA" id="ARBA00004286"/>
    </source>
</evidence>
<dbReference type="PROSITE" id="PS50867">
    <property type="entry name" value="PRE_SET"/>
    <property type="match status" value="1"/>
</dbReference>
<keyword evidence="4" id="KW-0808">Transferase</keyword>
<keyword evidence="12" id="KW-1185">Reference proteome</keyword>
<dbReference type="InterPro" id="IPR001214">
    <property type="entry name" value="SET_dom"/>
</dbReference>
<dbReference type="Gene3D" id="2.170.270.10">
    <property type="entry name" value="SET domain"/>
    <property type="match status" value="1"/>
</dbReference>
<dbReference type="SUPFAM" id="SSF82199">
    <property type="entry name" value="SET domain"/>
    <property type="match status" value="1"/>
</dbReference>
<feature type="domain" description="SET" evidence="8">
    <location>
        <begin position="105"/>
        <end position="236"/>
    </location>
</feature>
<keyword evidence="2" id="KW-0158">Chromosome</keyword>
<keyword evidence="3" id="KW-0489">Methyltransferase</keyword>
<evidence type="ECO:0000256" key="7">
    <source>
        <dbReference type="ARBA" id="ARBA00022833"/>
    </source>
</evidence>
<dbReference type="PANTHER" id="PTHR46223:SF3">
    <property type="entry name" value="HISTONE-LYSINE N-METHYLTRANSFERASE SET-23"/>
    <property type="match status" value="1"/>
</dbReference>
<feature type="domain" description="Pre-SET" evidence="9">
    <location>
        <begin position="40"/>
        <end position="102"/>
    </location>
</feature>
<dbReference type="EMBL" id="CAXHTA020000017">
    <property type="protein sequence ID" value="CAL5227750.1"/>
    <property type="molecule type" value="Genomic_DNA"/>
</dbReference>
<accession>A0ABP1G681</accession>
<evidence type="ECO:0000259" key="9">
    <source>
        <dbReference type="PROSITE" id="PS50867"/>
    </source>
</evidence>
<keyword evidence="5" id="KW-0949">S-adenosyl-L-methionine</keyword>
<evidence type="ECO:0000313" key="12">
    <source>
        <dbReference type="Proteomes" id="UP001497392"/>
    </source>
</evidence>
<reference evidence="11 12" key="1">
    <citation type="submission" date="2024-06" db="EMBL/GenBank/DDBJ databases">
        <authorList>
            <person name="Kraege A."/>
            <person name="Thomma B."/>
        </authorList>
    </citation>
    <scope>NUCLEOTIDE SEQUENCE [LARGE SCALE GENOMIC DNA]</scope>
</reference>
<dbReference type="PANTHER" id="PTHR46223">
    <property type="entry name" value="HISTONE-LYSINE N-METHYLTRANSFERASE SUV39H"/>
    <property type="match status" value="1"/>
</dbReference>
<evidence type="ECO:0000256" key="6">
    <source>
        <dbReference type="ARBA" id="ARBA00022723"/>
    </source>
</evidence>
<dbReference type="Pfam" id="PF00856">
    <property type="entry name" value="SET"/>
    <property type="match status" value="1"/>
</dbReference>
<dbReference type="Proteomes" id="UP001497392">
    <property type="component" value="Unassembled WGS sequence"/>
</dbReference>
<evidence type="ECO:0000256" key="4">
    <source>
        <dbReference type="ARBA" id="ARBA00022679"/>
    </source>
</evidence>
<dbReference type="InterPro" id="IPR003616">
    <property type="entry name" value="Post-SET_dom"/>
</dbReference>
<comment type="subcellular location">
    <subcellularLocation>
        <location evidence="1">Chromosome</location>
    </subcellularLocation>
</comment>
<dbReference type="Pfam" id="PF05033">
    <property type="entry name" value="Pre-SET"/>
    <property type="match status" value="1"/>
</dbReference>
<sequence length="273" mass="29160">MDAAAPVLELVVRGPGYPADFCYSANSTPDHSSVLIEDVEGCPCSSRYGCRVECPCSCSKTPGALLEYLGPGTDEDTIPALTECGPACVCPASCRNRICQQGLKHRVELCKDKRKGWSARAAEPIKQGSFVCQYAGELLTSAVAAARLAEYDAQAADSPGHALMVVREWLPSRNACLRINVDATRTSNVAHFFSHSCDGGNLLIVLVRLRGSPIPLLGMFARRDISAGEELTFCYGEDSPDSLPMSGKGPVRTRRPCFCGSRQCTGVLPASPV</sequence>
<evidence type="ECO:0000259" key="8">
    <source>
        <dbReference type="PROSITE" id="PS50280"/>
    </source>
</evidence>
<comment type="caution">
    <text evidence="11">The sequence shown here is derived from an EMBL/GenBank/DDBJ whole genome shotgun (WGS) entry which is preliminary data.</text>
</comment>
<proteinExistence type="predicted"/>
<dbReference type="PROSITE" id="PS50280">
    <property type="entry name" value="SET"/>
    <property type="match status" value="1"/>
</dbReference>
<keyword evidence="6" id="KW-0479">Metal-binding</keyword>
<dbReference type="SMART" id="SM00317">
    <property type="entry name" value="SET"/>
    <property type="match status" value="1"/>
</dbReference>
<evidence type="ECO:0000259" key="10">
    <source>
        <dbReference type="PROSITE" id="PS50868"/>
    </source>
</evidence>
<dbReference type="InterPro" id="IPR007728">
    <property type="entry name" value="Pre-SET_dom"/>
</dbReference>
<keyword evidence="7" id="KW-0862">Zinc</keyword>
<protein>
    <submittedName>
        <fullName evidence="11">G10768 protein</fullName>
    </submittedName>
</protein>
<evidence type="ECO:0000256" key="3">
    <source>
        <dbReference type="ARBA" id="ARBA00022603"/>
    </source>
</evidence>
<gene>
    <name evidence="11" type="primary">g10768</name>
    <name evidence="11" type="ORF">VP750_LOCUS9656</name>
</gene>
<evidence type="ECO:0000256" key="2">
    <source>
        <dbReference type="ARBA" id="ARBA00022454"/>
    </source>
</evidence>
<dbReference type="InterPro" id="IPR050973">
    <property type="entry name" value="H3K9_Histone-Lys_N-MTase"/>
</dbReference>
<evidence type="ECO:0000256" key="5">
    <source>
        <dbReference type="ARBA" id="ARBA00022691"/>
    </source>
</evidence>
<dbReference type="InterPro" id="IPR046341">
    <property type="entry name" value="SET_dom_sf"/>
</dbReference>
<feature type="domain" description="Post-SET" evidence="10">
    <location>
        <begin position="253"/>
        <end position="269"/>
    </location>
</feature>
<organism evidence="11 12">
    <name type="scientific">Coccomyxa viridis</name>
    <dbReference type="NCBI Taxonomy" id="1274662"/>
    <lineage>
        <taxon>Eukaryota</taxon>
        <taxon>Viridiplantae</taxon>
        <taxon>Chlorophyta</taxon>
        <taxon>core chlorophytes</taxon>
        <taxon>Trebouxiophyceae</taxon>
        <taxon>Trebouxiophyceae incertae sedis</taxon>
        <taxon>Coccomyxaceae</taxon>
        <taxon>Coccomyxa</taxon>
    </lineage>
</organism>
<name>A0ABP1G681_9CHLO</name>
<evidence type="ECO:0000313" key="11">
    <source>
        <dbReference type="EMBL" id="CAL5227750.1"/>
    </source>
</evidence>
<dbReference type="PROSITE" id="PS50868">
    <property type="entry name" value="POST_SET"/>
    <property type="match status" value="1"/>
</dbReference>